<organism evidence="2 3">
    <name type="scientific">Lignipirellula cremea</name>
    <dbReference type="NCBI Taxonomy" id="2528010"/>
    <lineage>
        <taxon>Bacteria</taxon>
        <taxon>Pseudomonadati</taxon>
        <taxon>Planctomycetota</taxon>
        <taxon>Planctomycetia</taxon>
        <taxon>Pirellulales</taxon>
        <taxon>Pirellulaceae</taxon>
        <taxon>Lignipirellula</taxon>
    </lineage>
</organism>
<sequence>MAKKTTTKAATTSTKKDPAAARQTATKHAKATSSRTKAKPAVVEADAELETPASPPVTKAKANRSTRKQAAQDICVTTSKADVARRALDRIATKLNNWPPRLTPSYKSARRRPLALSRFPLSICGSGGSITMSTCAVPPCRRFAVIGRRVR</sequence>
<reference evidence="2 3" key="1">
    <citation type="submission" date="2019-02" db="EMBL/GenBank/DDBJ databases">
        <title>Deep-cultivation of Planctomycetes and their phenomic and genomic characterization uncovers novel biology.</title>
        <authorList>
            <person name="Wiegand S."/>
            <person name="Jogler M."/>
            <person name="Boedeker C."/>
            <person name="Pinto D."/>
            <person name="Vollmers J."/>
            <person name="Rivas-Marin E."/>
            <person name="Kohn T."/>
            <person name="Peeters S.H."/>
            <person name="Heuer A."/>
            <person name="Rast P."/>
            <person name="Oberbeckmann S."/>
            <person name="Bunk B."/>
            <person name="Jeske O."/>
            <person name="Meyerdierks A."/>
            <person name="Storesund J.E."/>
            <person name="Kallscheuer N."/>
            <person name="Luecker S."/>
            <person name="Lage O.M."/>
            <person name="Pohl T."/>
            <person name="Merkel B.J."/>
            <person name="Hornburger P."/>
            <person name="Mueller R.-W."/>
            <person name="Bruemmer F."/>
            <person name="Labrenz M."/>
            <person name="Spormann A.M."/>
            <person name="Op den Camp H."/>
            <person name="Overmann J."/>
            <person name="Amann R."/>
            <person name="Jetten M.S.M."/>
            <person name="Mascher T."/>
            <person name="Medema M.H."/>
            <person name="Devos D.P."/>
            <person name="Kaster A.-K."/>
            <person name="Ovreas L."/>
            <person name="Rohde M."/>
            <person name="Galperin M.Y."/>
            <person name="Jogler C."/>
        </authorList>
    </citation>
    <scope>NUCLEOTIDE SEQUENCE [LARGE SCALE GENOMIC DNA]</scope>
    <source>
        <strain evidence="2 3">Pla85_3_4</strain>
    </source>
</reference>
<keyword evidence="3" id="KW-1185">Reference proteome</keyword>
<accession>A0A518E481</accession>
<gene>
    <name evidence="2" type="ORF">Pla8534_68150</name>
</gene>
<proteinExistence type="predicted"/>
<name>A0A518E481_9BACT</name>
<evidence type="ECO:0000256" key="1">
    <source>
        <dbReference type="SAM" id="MobiDB-lite"/>
    </source>
</evidence>
<feature type="region of interest" description="Disordered" evidence="1">
    <location>
        <begin position="1"/>
        <end position="71"/>
    </location>
</feature>
<dbReference type="RefSeq" id="WP_145058511.1">
    <property type="nucleotide sequence ID" value="NZ_CP036433.1"/>
</dbReference>
<evidence type="ECO:0000313" key="3">
    <source>
        <dbReference type="Proteomes" id="UP000317648"/>
    </source>
</evidence>
<dbReference type="EMBL" id="CP036433">
    <property type="protein sequence ID" value="QDU98904.1"/>
    <property type="molecule type" value="Genomic_DNA"/>
</dbReference>
<dbReference type="KEGG" id="lcre:Pla8534_68150"/>
<dbReference type="Proteomes" id="UP000317648">
    <property type="component" value="Chromosome"/>
</dbReference>
<dbReference type="AlphaFoldDB" id="A0A518E481"/>
<protein>
    <submittedName>
        <fullName evidence="2">Uncharacterized protein</fullName>
    </submittedName>
</protein>
<evidence type="ECO:0000313" key="2">
    <source>
        <dbReference type="EMBL" id="QDU98904.1"/>
    </source>
</evidence>